<proteinExistence type="predicted"/>
<dbReference type="Proteomes" id="UP000324022">
    <property type="component" value="Unassembled WGS sequence"/>
</dbReference>
<sequence>MSANIFAGIQLMPLLVLFFIERVLPTPLGGFSDWSIGQLPTGNHDHASGLYPGVSWNGGEAHLDLSDNSRPSTSWMVNPSPVVSRDAFELPHEDWFATEQPYRMHQLAGTSSGQSNRDASAQRGASQVPEPLPIQAVRQRSGGVDQHAPLTSLDQQYPFLSKQTAWQGFREASIRAQEAEPDRAFQHFASSQSRHQDPVIESNQVQLLSDHLLHGSKSHHHEPELPLGHDFSHTGMQNSRLPSAWNTFETSSMSRPDGEFLELPNGGQAHFQEAQQWLRSELDPPLVNQYKPVYGWNGDQDPRELYQLELASHEPTSWQSTSQTPVNFFLHGLATKGKNTQGTSDPASELDNLRRIMTVFDRSHKTREKWERALRSAMDLETLQFSPADATKASKDQVFIGQAHDAVEGYHPPLSSESRWTSPYERASSHFLQNLQPPLRTEKFSDIQRGRPRDRIYVYLNSGQKLDFLNDEYFLGKLQFLPIRKEILSWRELDLLYARHVQQFILPPRGRSRLPLVLVRHDGPKTGLVSYIQRLTGVSKTTHTVSLWSPILYDGSRYTIVLYGVGQLKEGDIFSIQKHLKRLSLETPHSTYHSSYNLAEIARLRI</sequence>
<evidence type="ECO:0000256" key="2">
    <source>
        <dbReference type="SAM" id="SignalP"/>
    </source>
</evidence>
<dbReference type="OrthoDB" id="2556722at2759"/>
<evidence type="ECO:0000313" key="3">
    <source>
        <dbReference type="EMBL" id="SPO27429.1"/>
    </source>
</evidence>
<protein>
    <recommendedName>
        <fullName evidence="5">Effector family protein Eff1</fullName>
    </recommendedName>
</protein>
<feature type="region of interest" description="Disordered" evidence="1">
    <location>
        <begin position="107"/>
        <end position="131"/>
    </location>
</feature>
<evidence type="ECO:0000313" key="4">
    <source>
        <dbReference type="Proteomes" id="UP000324022"/>
    </source>
</evidence>
<keyword evidence="4" id="KW-1185">Reference proteome</keyword>
<dbReference type="EMBL" id="OOIN01000017">
    <property type="protein sequence ID" value="SPO27429.1"/>
    <property type="molecule type" value="Genomic_DNA"/>
</dbReference>
<feature type="compositionally biased region" description="Polar residues" evidence="1">
    <location>
        <begin position="108"/>
        <end position="125"/>
    </location>
</feature>
<evidence type="ECO:0000256" key="1">
    <source>
        <dbReference type="SAM" id="MobiDB-lite"/>
    </source>
</evidence>
<feature type="chain" id="PRO_5022981842" description="Effector family protein Eff1" evidence="2">
    <location>
        <begin position="26"/>
        <end position="606"/>
    </location>
</feature>
<feature type="signal peptide" evidence="2">
    <location>
        <begin position="1"/>
        <end position="25"/>
    </location>
</feature>
<organism evidence="3 4">
    <name type="scientific">Ustilago trichophora</name>
    <dbReference type="NCBI Taxonomy" id="86804"/>
    <lineage>
        <taxon>Eukaryota</taxon>
        <taxon>Fungi</taxon>
        <taxon>Dikarya</taxon>
        <taxon>Basidiomycota</taxon>
        <taxon>Ustilaginomycotina</taxon>
        <taxon>Ustilaginomycetes</taxon>
        <taxon>Ustilaginales</taxon>
        <taxon>Ustilaginaceae</taxon>
        <taxon>Ustilago</taxon>
    </lineage>
</organism>
<keyword evidence="2" id="KW-0732">Signal</keyword>
<gene>
    <name evidence="3" type="ORF">UTRI_10546</name>
</gene>
<reference evidence="3 4" key="1">
    <citation type="submission" date="2018-03" db="EMBL/GenBank/DDBJ databases">
        <authorList>
            <person name="Guldener U."/>
        </authorList>
    </citation>
    <scope>NUCLEOTIDE SEQUENCE [LARGE SCALE GENOMIC DNA]</scope>
    <source>
        <strain evidence="3 4">NBRC100155</strain>
    </source>
</reference>
<dbReference type="AlphaFoldDB" id="A0A5C3EE56"/>
<name>A0A5C3EE56_9BASI</name>
<evidence type="ECO:0008006" key="5">
    <source>
        <dbReference type="Google" id="ProtNLM"/>
    </source>
</evidence>
<accession>A0A5C3EE56</accession>